<dbReference type="STRING" id="1688.BCUN_1789"/>
<name>A0A087AJL8_9BIFI</name>
<feature type="transmembrane region" description="Helical" evidence="1">
    <location>
        <begin position="64"/>
        <end position="87"/>
    </location>
</feature>
<dbReference type="EMBL" id="JGYV01000028">
    <property type="protein sequence ID" value="KFI58968.1"/>
    <property type="molecule type" value="Genomic_DNA"/>
</dbReference>
<evidence type="ECO:0000313" key="3">
    <source>
        <dbReference type="Proteomes" id="UP000029067"/>
    </source>
</evidence>
<organism evidence="2 3">
    <name type="scientific">Bifidobacterium cuniculi</name>
    <dbReference type="NCBI Taxonomy" id="1688"/>
    <lineage>
        <taxon>Bacteria</taxon>
        <taxon>Bacillati</taxon>
        <taxon>Actinomycetota</taxon>
        <taxon>Actinomycetes</taxon>
        <taxon>Bifidobacteriales</taxon>
        <taxon>Bifidobacteriaceae</taxon>
        <taxon>Bifidobacterium</taxon>
    </lineage>
</organism>
<keyword evidence="1" id="KW-0472">Membrane</keyword>
<dbReference type="AlphaFoldDB" id="A0A087AJL8"/>
<accession>A0A087AJL8</accession>
<keyword evidence="1" id="KW-1133">Transmembrane helix</keyword>
<reference evidence="2 3" key="1">
    <citation type="submission" date="2014-03" db="EMBL/GenBank/DDBJ databases">
        <title>Genomics of Bifidobacteria.</title>
        <authorList>
            <person name="Ventura M."/>
            <person name="Milani C."/>
            <person name="Lugli G.A."/>
        </authorList>
    </citation>
    <scope>NUCLEOTIDE SEQUENCE [LARGE SCALE GENOMIC DNA]</scope>
    <source>
        <strain evidence="2 3">LMG 10738</strain>
    </source>
</reference>
<dbReference type="Proteomes" id="UP000029067">
    <property type="component" value="Unassembled WGS sequence"/>
</dbReference>
<gene>
    <name evidence="2" type="ORF">BCUN_1789</name>
</gene>
<evidence type="ECO:0000256" key="1">
    <source>
        <dbReference type="SAM" id="Phobius"/>
    </source>
</evidence>
<feature type="transmembrane region" description="Helical" evidence="1">
    <location>
        <begin position="108"/>
        <end position="127"/>
    </location>
</feature>
<sequence length="290" mass="33241">MLALEKVFLWFLLYSFVGWLWETLLNIAMKKRFVDRGILNGPLCPIYGFGAVIAIFALEGEHSLLAVFLTSGVLACTLEYVTSWGVEKLFHMRLWDYSKKPFNINGRVYLNGFLFFAAGCTVVKFWVQPEVMRVLDSWPPVLVNWLSWILFALLMVDVAVTIAGLVSMRSRLGEVEGDIKAWKQRQIGRMDVHITATDERIERAEAKLGVQPRAAHESVEARVQERLEEATGAVRERGGELAHRVHDRFTGQQRRWVDAFPTMRADVRDPHLLDQVREQLAKYRRHGADA</sequence>
<keyword evidence="3" id="KW-1185">Reference proteome</keyword>
<protein>
    <submittedName>
        <fullName evidence="2">Membrane protein</fullName>
    </submittedName>
</protein>
<dbReference type="InterPro" id="IPR010540">
    <property type="entry name" value="CmpB_TMEM229"/>
</dbReference>
<proteinExistence type="predicted"/>
<feature type="transmembrane region" description="Helical" evidence="1">
    <location>
        <begin position="6"/>
        <end position="25"/>
    </location>
</feature>
<dbReference type="Pfam" id="PF06541">
    <property type="entry name" value="ABC_trans_CmpB"/>
    <property type="match status" value="1"/>
</dbReference>
<comment type="caution">
    <text evidence="2">The sequence shown here is derived from an EMBL/GenBank/DDBJ whole genome shotgun (WGS) entry which is preliminary data.</text>
</comment>
<keyword evidence="1" id="KW-0812">Transmembrane</keyword>
<dbReference type="eggNOG" id="COG4905">
    <property type="taxonomic scope" value="Bacteria"/>
</dbReference>
<evidence type="ECO:0000313" key="2">
    <source>
        <dbReference type="EMBL" id="KFI58968.1"/>
    </source>
</evidence>
<feature type="transmembrane region" description="Helical" evidence="1">
    <location>
        <begin position="37"/>
        <end position="58"/>
    </location>
</feature>
<feature type="transmembrane region" description="Helical" evidence="1">
    <location>
        <begin position="147"/>
        <end position="166"/>
    </location>
</feature>